<dbReference type="Pfam" id="PF01084">
    <property type="entry name" value="Ribosomal_S18"/>
    <property type="match status" value="1"/>
</dbReference>
<dbReference type="EMBL" id="JYNY01000495">
    <property type="protein sequence ID" value="KJJ83737.1"/>
    <property type="molecule type" value="Genomic_DNA"/>
</dbReference>
<dbReference type="HAMAP" id="MF_00270">
    <property type="entry name" value="Ribosomal_bS18"/>
    <property type="match status" value="1"/>
</dbReference>
<dbReference type="PANTHER" id="PTHR13479">
    <property type="entry name" value="30S RIBOSOMAL PROTEIN S18"/>
    <property type="match status" value="1"/>
</dbReference>
<comment type="function">
    <text evidence="4">Binds as a heterodimer with protein bS6 to the central domain of the 16S rRNA, where it helps stabilize the platform of the 30S subunit.</text>
</comment>
<evidence type="ECO:0000256" key="2">
    <source>
        <dbReference type="ARBA" id="ARBA00022980"/>
    </source>
</evidence>
<dbReference type="InterPro" id="IPR001648">
    <property type="entry name" value="Ribosomal_bS18"/>
</dbReference>
<dbReference type="GO" id="GO:0022627">
    <property type="term" value="C:cytosolic small ribosomal subunit"/>
    <property type="evidence" value="ECO:0007669"/>
    <property type="project" value="TreeGrafter"/>
</dbReference>
<evidence type="ECO:0000256" key="3">
    <source>
        <dbReference type="ARBA" id="ARBA00023274"/>
    </source>
</evidence>
<evidence type="ECO:0000313" key="6">
    <source>
        <dbReference type="EMBL" id="KJJ83737.1"/>
    </source>
</evidence>
<dbReference type="GO" id="GO:0003735">
    <property type="term" value="F:structural constituent of ribosome"/>
    <property type="evidence" value="ECO:0007669"/>
    <property type="project" value="InterPro"/>
</dbReference>
<dbReference type="PANTHER" id="PTHR13479:SF40">
    <property type="entry name" value="SMALL RIBOSOMAL SUBUNIT PROTEIN BS18M"/>
    <property type="match status" value="1"/>
</dbReference>
<gene>
    <name evidence="4" type="primary">rpsR</name>
    <name evidence="6" type="ORF">OMAG_002396</name>
</gene>
<keyword evidence="3 4" id="KW-0687">Ribonucleoprotein</keyword>
<dbReference type="InterPro" id="IPR036870">
    <property type="entry name" value="Ribosomal_bS18_sf"/>
</dbReference>
<proteinExistence type="inferred from homology"/>
<keyword evidence="7" id="KW-1185">Reference proteome</keyword>
<reference evidence="6 7" key="1">
    <citation type="submission" date="2015-02" db="EMBL/GenBank/DDBJ databases">
        <title>Single-cell genomics of uncultivated deep-branching MTB reveals a conserved set of magnetosome genes.</title>
        <authorList>
            <person name="Kolinko S."/>
            <person name="Richter M."/>
            <person name="Glockner F.O."/>
            <person name="Brachmann A."/>
            <person name="Schuler D."/>
        </authorList>
    </citation>
    <scope>NUCLEOTIDE SEQUENCE [LARGE SCALE GENOMIC DNA]</scope>
    <source>
        <strain evidence="6">SKK-01</strain>
    </source>
</reference>
<keyword evidence="4" id="KW-0694">RNA-binding</keyword>
<organism evidence="6 7">
    <name type="scientific">Candidatus Omnitrophus magneticus</name>
    <dbReference type="NCBI Taxonomy" id="1609969"/>
    <lineage>
        <taxon>Bacteria</taxon>
        <taxon>Pseudomonadati</taxon>
        <taxon>Candidatus Omnitrophota</taxon>
        <taxon>Candidatus Omnitrophus</taxon>
    </lineage>
</organism>
<dbReference type="SUPFAM" id="SSF46911">
    <property type="entry name" value="Ribosomal protein S18"/>
    <property type="match status" value="1"/>
</dbReference>
<dbReference type="PRINTS" id="PR00974">
    <property type="entry name" value="RIBOSOMALS18"/>
</dbReference>
<accession>A0A0F0CKI4</accession>
<name>A0A0F0CKI4_9BACT</name>
<dbReference type="AlphaFoldDB" id="A0A0F0CKI4"/>
<evidence type="ECO:0000313" key="7">
    <source>
        <dbReference type="Proteomes" id="UP000033428"/>
    </source>
</evidence>
<dbReference type="Proteomes" id="UP000033428">
    <property type="component" value="Unassembled WGS sequence"/>
</dbReference>
<sequence>MKKIDSNSSSNRRVRTDEKTKRIIKKKPCRLCRSKVEDILYTDIDFLEKFVSERAKIVPQRISGNCSKHQRMIANRVKRARIAGLLPFIKIKQGVRRESDFTRKRQEYR</sequence>
<comment type="similarity">
    <text evidence="1 4 5">Belongs to the bacterial ribosomal protein bS18 family.</text>
</comment>
<comment type="subunit">
    <text evidence="4">Part of the 30S ribosomal subunit. Forms a tight heterodimer with protein bS6.</text>
</comment>
<dbReference type="NCBIfam" id="TIGR00165">
    <property type="entry name" value="S18"/>
    <property type="match status" value="1"/>
</dbReference>
<protein>
    <recommendedName>
        <fullName evidence="4">Small ribosomal subunit protein bS18</fullName>
    </recommendedName>
</protein>
<dbReference type="GO" id="GO:0070181">
    <property type="term" value="F:small ribosomal subunit rRNA binding"/>
    <property type="evidence" value="ECO:0007669"/>
    <property type="project" value="TreeGrafter"/>
</dbReference>
<dbReference type="GO" id="GO:0006412">
    <property type="term" value="P:translation"/>
    <property type="evidence" value="ECO:0007669"/>
    <property type="project" value="UniProtKB-UniRule"/>
</dbReference>
<keyword evidence="4" id="KW-0699">rRNA-binding</keyword>
<comment type="caution">
    <text evidence="6">The sequence shown here is derived from an EMBL/GenBank/DDBJ whole genome shotgun (WGS) entry which is preliminary data.</text>
</comment>
<dbReference type="PATRIC" id="fig|1609969.3.peg.2565"/>
<evidence type="ECO:0000256" key="4">
    <source>
        <dbReference type="HAMAP-Rule" id="MF_00270"/>
    </source>
</evidence>
<keyword evidence="2 4" id="KW-0689">Ribosomal protein</keyword>
<evidence type="ECO:0000256" key="5">
    <source>
        <dbReference type="RuleBase" id="RU003910"/>
    </source>
</evidence>
<dbReference type="Gene3D" id="4.10.640.10">
    <property type="entry name" value="Ribosomal protein S18"/>
    <property type="match status" value="1"/>
</dbReference>
<evidence type="ECO:0000256" key="1">
    <source>
        <dbReference type="ARBA" id="ARBA00005589"/>
    </source>
</evidence>